<protein>
    <submittedName>
        <fullName evidence="2">Uncharacterized protein</fullName>
    </submittedName>
</protein>
<evidence type="ECO:0000313" key="3">
    <source>
        <dbReference type="Proteomes" id="UP000596827"/>
    </source>
</evidence>
<comment type="caution">
    <text evidence="2">The sequence shown here is derived from an EMBL/GenBank/DDBJ whole genome shotgun (WGS) entry which is preliminary data.</text>
</comment>
<dbReference type="InterPro" id="IPR029068">
    <property type="entry name" value="Glyas_Bleomycin-R_OHBP_Dase"/>
</dbReference>
<evidence type="ECO:0000256" key="1">
    <source>
        <dbReference type="SAM" id="MobiDB-lite"/>
    </source>
</evidence>
<dbReference type="RefSeq" id="WP_187083478.1">
    <property type="nucleotide sequence ID" value="NZ_JACORU010000008.1"/>
</dbReference>
<dbReference type="AlphaFoldDB" id="A0A923MDE8"/>
<organism evidence="2 3">
    <name type="scientific">Ramlibacter albus</name>
    <dbReference type="NCBI Taxonomy" id="2079448"/>
    <lineage>
        <taxon>Bacteria</taxon>
        <taxon>Pseudomonadati</taxon>
        <taxon>Pseudomonadota</taxon>
        <taxon>Betaproteobacteria</taxon>
        <taxon>Burkholderiales</taxon>
        <taxon>Comamonadaceae</taxon>
        <taxon>Ramlibacter</taxon>
    </lineage>
</organism>
<name>A0A923MDE8_9BURK</name>
<sequence length="106" mass="11192">MDSSDALQVIEGSGAGVSSLGGAWLQVTDLEGETKWYSRALRAAPILVDDKIAVFVLANTRLVLQQAPAPGTVGALLETDDIEGESRRLQSLGPGRPVNAWRSTAM</sequence>
<dbReference type="SUPFAM" id="SSF54593">
    <property type="entry name" value="Glyoxalase/Bleomycin resistance protein/Dihydroxybiphenyl dioxygenase"/>
    <property type="match status" value="1"/>
</dbReference>
<dbReference type="EMBL" id="JACORU010000008">
    <property type="protein sequence ID" value="MBC5766997.1"/>
    <property type="molecule type" value="Genomic_DNA"/>
</dbReference>
<evidence type="ECO:0000313" key="2">
    <source>
        <dbReference type="EMBL" id="MBC5766997.1"/>
    </source>
</evidence>
<feature type="region of interest" description="Disordered" evidence="1">
    <location>
        <begin position="86"/>
        <end position="106"/>
    </location>
</feature>
<keyword evidence="3" id="KW-1185">Reference proteome</keyword>
<reference evidence="2" key="1">
    <citation type="submission" date="2020-08" db="EMBL/GenBank/DDBJ databases">
        <title>Ramlibacter sp. GTP1 16S ribosomal RNA gene genome sequencing and assembly.</title>
        <authorList>
            <person name="Kang M."/>
        </authorList>
    </citation>
    <scope>NUCLEOTIDE SEQUENCE</scope>
    <source>
        <strain evidence="2">GTP1</strain>
    </source>
</reference>
<gene>
    <name evidence="2" type="ORF">H8R02_21200</name>
</gene>
<proteinExistence type="predicted"/>
<dbReference type="Proteomes" id="UP000596827">
    <property type="component" value="Unassembled WGS sequence"/>
</dbReference>
<accession>A0A923MDE8</accession>